<feature type="transmembrane region" description="Helical" evidence="1">
    <location>
        <begin position="458"/>
        <end position="477"/>
    </location>
</feature>
<evidence type="ECO:0000313" key="2">
    <source>
        <dbReference type="EMBL" id="SCQ17290.1"/>
    </source>
</evidence>
<reference evidence="2 3" key="1">
    <citation type="submission" date="2016-06" db="EMBL/GenBank/DDBJ databases">
        <authorList>
            <consortium name="Pathogen Informatics"/>
        </authorList>
    </citation>
    <scope>NUCLEOTIDE SEQUENCE [LARGE SCALE GENOMIC DNA]</scope>
    <source>
        <strain evidence="2">PocGH01</strain>
    </source>
</reference>
<name>A0A1D3UB15_PLAOA</name>
<protein>
    <submittedName>
        <fullName evidence="2">Uncharacterized protein</fullName>
    </submittedName>
</protein>
<accession>A0A1D3UB15</accession>
<feature type="transmembrane region" description="Helical" evidence="1">
    <location>
        <begin position="359"/>
        <end position="377"/>
    </location>
</feature>
<keyword evidence="3" id="KW-1185">Reference proteome</keyword>
<keyword evidence="1" id="KW-0812">Transmembrane</keyword>
<gene>
    <name evidence="2" type="primary">PocGH01_14073500</name>
    <name evidence="2" type="ORF">POCGH01_14073500</name>
</gene>
<proteinExistence type="predicted"/>
<dbReference type="VEuPathDB" id="PlasmoDB:PocGH01_14073500"/>
<organism evidence="2 3">
    <name type="scientific">Plasmodium ovale</name>
    <name type="common">malaria parasite P. ovale</name>
    <dbReference type="NCBI Taxonomy" id="36330"/>
    <lineage>
        <taxon>Eukaryota</taxon>
        <taxon>Sar</taxon>
        <taxon>Alveolata</taxon>
        <taxon>Apicomplexa</taxon>
        <taxon>Aconoidasida</taxon>
        <taxon>Haemosporida</taxon>
        <taxon>Plasmodiidae</taxon>
        <taxon>Plasmodium</taxon>
        <taxon>Plasmodium (Plasmodium)</taxon>
    </lineage>
</organism>
<dbReference type="OrthoDB" id="371266at2759"/>
<dbReference type="VEuPathDB" id="PlasmoDB:POWCR01_140067700"/>
<dbReference type="EMBL" id="LT594595">
    <property type="protein sequence ID" value="SCQ17290.1"/>
    <property type="molecule type" value="Genomic_DNA"/>
</dbReference>
<keyword evidence="1" id="KW-1133">Transmembrane helix</keyword>
<feature type="transmembrane region" description="Helical" evidence="1">
    <location>
        <begin position="426"/>
        <end position="446"/>
    </location>
</feature>
<evidence type="ECO:0000313" key="3">
    <source>
        <dbReference type="Proteomes" id="UP000242942"/>
    </source>
</evidence>
<sequence length="636" mass="75702">MNRHISSLLIAGKLAEKRSMDKSIIKASLEQVILNFHEFAKIGKENFLLKNILQYTKIVSVSSFHLEHLYINIIEPLLRNKQINVELLPNIVHTYKKDEKYNYILNKINDCIVENIEKRRMDMHDDPNTWLGILQVLSSKKKNVNFIPLLKCFLIKKKKNCSLMDEEGICYTRGNNNKSSGSGGENHAKCLLRLEGNVNYEALGELTPRSFSILINILSRVKIRHEYDFQLNSFFLGKIINTLPEFNNIDFCLIVEAFHKFRYANEYFITHIEIEILRRKNTFHIFQLSLIFHNLSQYWNDKINTLFSTLFMKKIKKYLSLYFLFNRDEKYILFSKNKISLLEIMPMFFLAYVKNVQSFFPYYFIFSKFLLLQFLILKRHVLFILKKNVFFLKFINTFDGQKKICIHDTDNKDNIVDKLRGINQTICNFIFSFIGYTYNILTLHYAKWKEKEKLFTHHFFLTLNNIYRLVHFFHFFYNNRTFICKSKEFIIPLHKSQLLIFLYTYWSFILDLHHYTHKIHTRMNIWNHQLTMLTEEGGFHREDGTNMAGGVTDSYHFPKLEHVRNIYALFPILDQVNLNPLMQESLEGKNMFVSNIYLHILNCMNDSFKSAKNGSFVFKRRIIGPYTISELCRSNG</sequence>
<dbReference type="Proteomes" id="UP000242942">
    <property type="component" value="Chromosome 14"/>
</dbReference>
<feature type="transmembrane region" description="Helical" evidence="1">
    <location>
        <begin position="498"/>
        <end position="515"/>
    </location>
</feature>
<dbReference type="AlphaFoldDB" id="A0A1D3UB15"/>
<keyword evidence="1" id="KW-0472">Membrane</keyword>
<evidence type="ECO:0000256" key="1">
    <source>
        <dbReference type="SAM" id="Phobius"/>
    </source>
</evidence>